<dbReference type="PROSITE" id="PS51352">
    <property type="entry name" value="THIOREDOXIN_2"/>
    <property type="match status" value="1"/>
</dbReference>
<evidence type="ECO:0000256" key="1">
    <source>
        <dbReference type="ARBA" id="ARBA00008987"/>
    </source>
</evidence>
<evidence type="ECO:0000256" key="7">
    <source>
        <dbReference type="NCBIfam" id="TIGR01068"/>
    </source>
</evidence>
<keyword evidence="5" id="KW-1015">Disulfide bond</keyword>
<dbReference type="GO" id="GO:0015035">
    <property type="term" value="F:protein-disulfide reductase activity"/>
    <property type="evidence" value="ECO:0007669"/>
    <property type="project" value="UniProtKB-UniRule"/>
</dbReference>
<dbReference type="InterPro" id="IPR013766">
    <property type="entry name" value="Thioredoxin_domain"/>
</dbReference>
<evidence type="ECO:0000259" key="8">
    <source>
        <dbReference type="PROSITE" id="PS51352"/>
    </source>
</evidence>
<keyword evidence="2" id="KW-0813">Transport</keyword>
<evidence type="ECO:0000256" key="3">
    <source>
        <dbReference type="ARBA" id="ARBA00022723"/>
    </source>
</evidence>
<organism evidence="9 10">
    <name type="scientific">Bowmanella dokdonensis</name>
    <dbReference type="NCBI Taxonomy" id="751969"/>
    <lineage>
        <taxon>Bacteria</taxon>
        <taxon>Pseudomonadati</taxon>
        <taxon>Pseudomonadota</taxon>
        <taxon>Gammaproteobacteria</taxon>
        <taxon>Alteromonadales</taxon>
        <taxon>Alteromonadaceae</taxon>
        <taxon>Bowmanella</taxon>
    </lineage>
</organism>
<reference evidence="9" key="1">
    <citation type="submission" date="2021-03" db="EMBL/GenBank/DDBJ databases">
        <title>novel species isolated from a fishpond in China.</title>
        <authorList>
            <person name="Lu H."/>
            <person name="Cai Z."/>
        </authorList>
    </citation>
    <scope>NUCLEOTIDE SEQUENCE</scope>
    <source>
        <strain evidence="9">JCM 30855</strain>
    </source>
</reference>
<name>A0A939DNE4_9ALTE</name>
<evidence type="ECO:0000313" key="10">
    <source>
        <dbReference type="Proteomes" id="UP000664654"/>
    </source>
</evidence>
<dbReference type="PANTHER" id="PTHR45663">
    <property type="entry name" value="GEO12009P1"/>
    <property type="match status" value="1"/>
</dbReference>
<dbReference type="NCBIfam" id="TIGR01068">
    <property type="entry name" value="thioredoxin"/>
    <property type="match status" value="1"/>
</dbReference>
<dbReference type="Pfam" id="PF00085">
    <property type="entry name" value="Thioredoxin"/>
    <property type="match status" value="1"/>
</dbReference>
<evidence type="ECO:0000256" key="6">
    <source>
        <dbReference type="ARBA" id="ARBA00023284"/>
    </source>
</evidence>
<dbReference type="CDD" id="cd02947">
    <property type="entry name" value="TRX_family"/>
    <property type="match status" value="1"/>
</dbReference>
<dbReference type="Pfam" id="PF21352">
    <property type="entry name" value="Zn_ribbon_Thio2"/>
    <property type="match status" value="1"/>
</dbReference>
<dbReference type="PANTHER" id="PTHR45663:SF40">
    <property type="entry name" value="THIOREDOXIN 2"/>
    <property type="match status" value="1"/>
</dbReference>
<evidence type="ECO:0000256" key="5">
    <source>
        <dbReference type="ARBA" id="ARBA00023157"/>
    </source>
</evidence>
<dbReference type="AlphaFoldDB" id="A0A939DNE4"/>
<comment type="caution">
    <text evidence="9">The sequence shown here is derived from an EMBL/GenBank/DDBJ whole genome shotgun (WGS) entry which is preliminary data.</text>
</comment>
<dbReference type="SUPFAM" id="SSF52833">
    <property type="entry name" value="Thioredoxin-like"/>
    <property type="match status" value="1"/>
</dbReference>
<keyword evidence="6" id="KW-0676">Redox-active center</keyword>
<comment type="similarity">
    <text evidence="1">Belongs to the thioredoxin family.</text>
</comment>
<dbReference type="GO" id="GO:0005829">
    <property type="term" value="C:cytosol"/>
    <property type="evidence" value="ECO:0007669"/>
    <property type="project" value="TreeGrafter"/>
</dbReference>
<dbReference type="PROSITE" id="PS00194">
    <property type="entry name" value="THIOREDOXIN_1"/>
    <property type="match status" value="1"/>
</dbReference>
<evidence type="ECO:0000256" key="4">
    <source>
        <dbReference type="ARBA" id="ARBA00022982"/>
    </source>
</evidence>
<gene>
    <name evidence="9" type="primary">trxC</name>
    <name evidence="9" type="ORF">J0A66_12215</name>
</gene>
<dbReference type="FunFam" id="3.40.30.10:FF:000001">
    <property type="entry name" value="Thioredoxin"/>
    <property type="match status" value="1"/>
</dbReference>
<keyword evidence="10" id="KW-1185">Reference proteome</keyword>
<proteinExistence type="inferred from homology"/>
<dbReference type="InterPro" id="IPR049299">
    <property type="entry name" value="Thio2_N"/>
</dbReference>
<accession>A0A939DNE4</accession>
<protein>
    <recommendedName>
        <fullName evidence="7">Thioredoxin</fullName>
    </recommendedName>
</protein>
<keyword evidence="4" id="KW-0249">Electron transport</keyword>
<dbReference type="EMBL" id="JAFKCV010000006">
    <property type="protein sequence ID" value="MBN7825993.1"/>
    <property type="molecule type" value="Genomic_DNA"/>
</dbReference>
<evidence type="ECO:0000256" key="2">
    <source>
        <dbReference type="ARBA" id="ARBA00022448"/>
    </source>
</evidence>
<dbReference type="InterPro" id="IPR005746">
    <property type="entry name" value="Thioredoxin"/>
</dbReference>
<dbReference type="InterPro" id="IPR036249">
    <property type="entry name" value="Thioredoxin-like_sf"/>
</dbReference>
<dbReference type="InterPro" id="IPR017937">
    <property type="entry name" value="Thioredoxin_CS"/>
</dbReference>
<dbReference type="NCBIfam" id="NF008229">
    <property type="entry name" value="PRK10996.1"/>
    <property type="match status" value="1"/>
</dbReference>
<dbReference type="Proteomes" id="UP000664654">
    <property type="component" value="Unassembled WGS sequence"/>
</dbReference>
<feature type="domain" description="Thioredoxin" evidence="8">
    <location>
        <begin position="29"/>
        <end position="141"/>
    </location>
</feature>
<dbReference type="Gene3D" id="2.30.30.380">
    <property type="entry name" value="Zn-finger domain of Sec23/24"/>
    <property type="match status" value="1"/>
</dbReference>
<dbReference type="PRINTS" id="PR00421">
    <property type="entry name" value="THIOREDOXIN"/>
</dbReference>
<sequence>MQLTCPICVAINRIPADRLQQTPLCGKCRAELLPAKPVQVTDQNFDRHIQHSELPVVVDFWAPWCGPCLSFAPVFEQVAANWPTPVRFFKLDTQANSHTAARLQIRSIPTLALFYQGKEQTRLSGALPKSQFQQWLQQQLRSLQ</sequence>
<keyword evidence="3" id="KW-0479">Metal-binding</keyword>
<dbReference type="Gene3D" id="3.40.30.10">
    <property type="entry name" value="Glutaredoxin"/>
    <property type="match status" value="1"/>
</dbReference>
<dbReference type="GO" id="GO:0046872">
    <property type="term" value="F:metal ion binding"/>
    <property type="evidence" value="ECO:0007669"/>
    <property type="project" value="UniProtKB-KW"/>
</dbReference>
<evidence type="ECO:0000313" key="9">
    <source>
        <dbReference type="EMBL" id="MBN7825993.1"/>
    </source>
</evidence>